<dbReference type="Proteomes" id="UP000034838">
    <property type="component" value="Unassembled WGS sequence"/>
</dbReference>
<feature type="compositionally biased region" description="Low complexity" evidence="1">
    <location>
        <begin position="40"/>
        <end position="51"/>
    </location>
</feature>
<dbReference type="PROSITE" id="PS51257">
    <property type="entry name" value="PROKAR_LIPOPROTEIN"/>
    <property type="match status" value="1"/>
</dbReference>
<comment type="caution">
    <text evidence="3">The sequence shown here is derived from an EMBL/GenBank/DDBJ whole genome shotgun (WGS) entry which is preliminary data.</text>
</comment>
<protein>
    <recommendedName>
        <fullName evidence="5">PknH-like extracellular domain-containing protein</fullName>
    </recommendedName>
</protein>
<evidence type="ECO:0008006" key="5">
    <source>
        <dbReference type="Google" id="ProtNLM"/>
    </source>
</evidence>
<evidence type="ECO:0000313" key="3">
    <source>
        <dbReference type="EMBL" id="OIK27313.1"/>
    </source>
</evidence>
<dbReference type="EMBL" id="LBDA02000025">
    <property type="protein sequence ID" value="OIK27313.1"/>
    <property type="molecule type" value="Genomic_DNA"/>
</dbReference>
<proteinExistence type="predicted"/>
<sequence length="241" mass="24873">MRFSPRAATKMLAAAVLPLALAACSAGSNGSNGSNGSGSGSSHAAKPKAPSAKLLTGTQLKKALAPASFFPAGLSLTSQSSVDTGTTYQSQDVKSLGKPDCTSLEGTAWISMTNITGVSFAQNGYSAEHSEMDQEIDVFRGTTAATVMKRLRTIGAMCATFNDVREHAAFKVSSRTITGLGDDAYAMTESSNVYENGATLIAVRKGTAVITVLSNHDNGAVSGKKLAEHILASLEQTMKTA</sequence>
<feature type="region of interest" description="Disordered" evidence="1">
    <location>
        <begin position="30"/>
        <end position="51"/>
    </location>
</feature>
<evidence type="ECO:0000256" key="1">
    <source>
        <dbReference type="SAM" id="MobiDB-lite"/>
    </source>
</evidence>
<keyword evidence="4" id="KW-1185">Reference proteome</keyword>
<dbReference type="OrthoDB" id="3853694at2"/>
<dbReference type="RefSeq" id="WP_046421725.1">
    <property type="nucleotide sequence ID" value="NZ_LBDA02000025.1"/>
</dbReference>
<feature type="chain" id="PRO_5009632076" description="PknH-like extracellular domain-containing protein" evidence="2">
    <location>
        <begin position="23"/>
        <end position="241"/>
    </location>
</feature>
<feature type="signal peptide" evidence="2">
    <location>
        <begin position="1"/>
        <end position="22"/>
    </location>
</feature>
<keyword evidence="2" id="KW-0732">Signal</keyword>
<organism evidence="3 4">
    <name type="scientific">Streptomyces malaysiense</name>
    <dbReference type="NCBI Taxonomy" id="1428626"/>
    <lineage>
        <taxon>Bacteria</taxon>
        <taxon>Bacillati</taxon>
        <taxon>Actinomycetota</taxon>
        <taxon>Actinomycetes</taxon>
        <taxon>Kitasatosporales</taxon>
        <taxon>Streptomycetaceae</taxon>
        <taxon>Streptomyces</taxon>
    </lineage>
</organism>
<accession>A0A1J4Q2U7</accession>
<name>A0A1J4Q2U7_9ACTN</name>
<evidence type="ECO:0000256" key="2">
    <source>
        <dbReference type="SAM" id="SignalP"/>
    </source>
</evidence>
<reference evidence="3" key="1">
    <citation type="submission" date="2016-10" db="EMBL/GenBank/DDBJ databases">
        <title>Genome sequence of Streptomyces malaysiense MUSC 136.</title>
        <authorList>
            <person name="Lee L.-H."/>
            <person name="Ser H.-L."/>
        </authorList>
    </citation>
    <scope>NUCLEOTIDE SEQUENCE [LARGE SCALE GENOMIC DNA]</scope>
    <source>
        <strain evidence="3">MUSC 136</strain>
    </source>
</reference>
<evidence type="ECO:0000313" key="4">
    <source>
        <dbReference type="Proteomes" id="UP000034838"/>
    </source>
</evidence>
<dbReference type="AlphaFoldDB" id="A0A1J4Q2U7"/>
<gene>
    <name evidence="3" type="ORF">VT52_012175</name>
</gene>